<sequence>MWVKRGQAVVCLMAIIVVLWGGPLNAHFCQCFAYFSRMLEKIAKNAHNPAE</sequence>
<accession>S5NJ92</accession>
<protein>
    <submittedName>
        <fullName evidence="1">Uncharacterized protein</fullName>
    </submittedName>
</protein>
<dbReference type="AlphaFoldDB" id="S5NJ92"/>
<dbReference type="HOGENOM" id="CLU_3103544_0_0_6"/>
<dbReference type="PATRIC" id="fig|1197719.3.peg.3190"/>
<evidence type="ECO:0000313" key="1">
    <source>
        <dbReference type="EMBL" id="AGR60382.1"/>
    </source>
</evidence>
<name>S5NJ92_SALBN</name>
<dbReference type="EMBL" id="CP006608">
    <property type="protein sequence ID" value="AGR60382.1"/>
    <property type="molecule type" value="Genomic_DNA"/>
</dbReference>
<proteinExistence type="predicted"/>
<dbReference type="KEGG" id="sbz:A464_3198"/>
<reference evidence="1 2" key="1">
    <citation type="submission" date="2013-07" db="EMBL/GenBank/DDBJ databases">
        <title>Genome sequence of Salmonella bongori N268-08 - a rare clinical isolate.</title>
        <authorList>
            <person name="Marti R."/>
            <person name="Hagens S."/>
            <person name="Loessner M.J."/>
            <person name="Klumpp J."/>
        </authorList>
    </citation>
    <scope>NUCLEOTIDE SEQUENCE [LARGE SCALE GENOMIC DNA]</scope>
    <source>
        <strain evidence="1 2">N268-08</strain>
    </source>
</reference>
<organism evidence="1 2">
    <name type="scientific">Salmonella bongori N268-08</name>
    <dbReference type="NCBI Taxonomy" id="1197719"/>
    <lineage>
        <taxon>Bacteria</taxon>
        <taxon>Pseudomonadati</taxon>
        <taxon>Pseudomonadota</taxon>
        <taxon>Gammaproteobacteria</taxon>
        <taxon>Enterobacterales</taxon>
        <taxon>Enterobacteriaceae</taxon>
        <taxon>Salmonella</taxon>
    </lineage>
</organism>
<dbReference type="Proteomes" id="UP000015042">
    <property type="component" value="Chromosome"/>
</dbReference>
<evidence type="ECO:0000313" key="2">
    <source>
        <dbReference type="Proteomes" id="UP000015042"/>
    </source>
</evidence>
<gene>
    <name evidence="1" type="ORF">A464_3198</name>
</gene>